<dbReference type="EMBL" id="JACAZF010000006">
    <property type="protein sequence ID" value="KAF7301175.1"/>
    <property type="molecule type" value="Genomic_DNA"/>
</dbReference>
<reference evidence="1" key="1">
    <citation type="submission" date="2020-05" db="EMBL/GenBank/DDBJ databases">
        <title>Mycena genomes resolve the evolution of fungal bioluminescence.</title>
        <authorList>
            <person name="Tsai I.J."/>
        </authorList>
    </citation>
    <scope>NUCLEOTIDE SEQUENCE</scope>
    <source>
        <strain evidence="1">171206Taipei</strain>
    </source>
</reference>
<protein>
    <submittedName>
        <fullName evidence="1">Uncharacterized protein</fullName>
    </submittedName>
</protein>
<keyword evidence="2" id="KW-1185">Reference proteome</keyword>
<dbReference type="AlphaFoldDB" id="A0A8H6SK41"/>
<evidence type="ECO:0000313" key="2">
    <source>
        <dbReference type="Proteomes" id="UP000636479"/>
    </source>
</evidence>
<dbReference type="Proteomes" id="UP000636479">
    <property type="component" value="Unassembled WGS sequence"/>
</dbReference>
<dbReference type="OrthoDB" id="3141919at2759"/>
<sequence length="368" mass="41422">MPLPIFVPVLELPTDFLQLRVPSSSVRLYSPYTPNEDDATNPATKPPAGESICLLHGRLDDFLHYARGEASDWLLQRAHDICDPSLKRGSLVVWKRHEQIWAPVSQSEQLIASTYVYTWPAEMPTTLTKISHRENRSVTSRGGDGPAMRNSVATRDGGRCWISKVSPSDNRHICPKRMGDHLARQIYEDFTGQTPPPTLRVTDSAFGLSLSPVLGPYFDNYELGLHSIGNNQYEAHSFTTVDEQWVKTVYGTLPKGQVQNEPLLHGHFVVPQNTNATGLPPPGLFRWHYLQCVIKKFGHDDYKKMTNIAYPELPIKIVNEDDSDDEETDSDLEWPSKCWDVHRLKAAEQTEAAERHRGIAQWADSAAG</sequence>
<organism evidence="1 2">
    <name type="scientific">Mycena indigotica</name>
    <dbReference type="NCBI Taxonomy" id="2126181"/>
    <lineage>
        <taxon>Eukaryota</taxon>
        <taxon>Fungi</taxon>
        <taxon>Dikarya</taxon>
        <taxon>Basidiomycota</taxon>
        <taxon>Agaricomycotina</taxon>
        <taxon>Agaricomycetes</taxon>
        <taxon>Agaricomycetidae</taxon>
        <taxon>Agaricales</taxon>
        <taxon>Marasmiineae</taxon>
        <taxon>Mycenaceae</taxon>
        <taxon>Mycena</taxon>
    </lineage>
</organism>
<evidence type="ECO:0000313" key="1">
    <source>
        <dbReference type="EMBL" id="KAF7301175.1"/>
    </source>
</evidence>
<dbReference type="RefSeq" id="XP_037219175.1">
    <property type="nucleotide sequence ID" value="XM_037363531.1"/>
</dbReference>
<proteinExistence type="predicted"/>
<accession>A0A8H6SK41</accession>
<gene>
    <name evidence="1" type="ORF">MIND_00682000</name>
</gene>
<name>A0A8H6SK41_9AGAR</name>
<comment type="caution">
    <text evidence="1">The sequence shown here is derived from an EMBL/GenBank/DDBJ whole genome shotgun (WGS) entry which is preliminary data.</text>
</comment>
<dbReference type="GeneID" id="59346047"/>